<evidence type="ECO:0000313" key="1">
    <source>
        <dbReference type="EMBL" id="RYM31325.1"/>
    </source>
</evidence>
<reference evidence="1 2" key="1">
    <citation type="submission" date="2019-02" db="EMBL/GenBank/DDBJ databases">
        <title>Genome sequence of the sea-ice species Brumimicrobium glaciale.</title>
        <authorList>
            <person name="Bowman J.P."/>
        </authorList>
    </citation>
    <scope>NUCLEOTIDE SEQUENCE [LARGE SCALE GENOMIC DNA]</scope>
    <source>
        <strain evidence="1 2">IC156</strain>
    </source>
</reference>
<protein>
    <submittedName>
        <fullName evidence="1">Uncharacterized protein</fullName>
    </submittedName>
</protein>
<sequence>MKNFKFLLFVVLLSTTFDYTAQEKEMSRNEIVFDSLVKILNSDPEFIDFVFSETGLDEEEIIVFKEILNSLYTEILEKNDIRASDENELLNSISVMAEMVEIHKNILQFNDLPSPTEITSDTSISKLPFTYKNVKHSTSIPLPKIDSVIYLALNTGFDFNFKDREILNHLQTFNNQLPNIGKYYVYYTELDCAKALDSISTSVCSGFANLTAGFLIFYDSITKHAHIINIQNAYFIDSAIDLDFFIDMDYKIYLTETGMTDGVAEDGETIIMENYFIIKYLIEIEKNGNFQITESELE</sequence>
<organism evidence="1 2">
    <name type="scientific">Brumimicrobium glaciale</name>
    <dbReference type="NCBI Taxonomy" id="200475"/>
    <lineage>
        <taxon>Bacteria</taxon>
        <taxon>Pseudomonadati</taxon>
        <taxon>Bacteroidota</taxon>
        <taxon>Flavobacteriia</taxon>
        <taxon>Flavobacteriales</taxon>
        <taxon>Crocinitomicaceae</taxon>
        <taxon>Brumimicrobium</taxon>
    </lineage>
</organism>
<dbReference type="AlphaFoldDB" id="A0A4Q4KEG8"/>
<dbReference type="EMBL" id="SETE01000009">
    <property type="protein sequence ID" value="RYM31325.1"/>
    <property type="molecule type" value="Genomic_DNA"/>
</dbReference>
<dbReference type="OrthoDB" id="9852064at2"/>
<dbReference type="RefSeq" id="WP_130095011.1">
    <property type="nucleotide sequence ID" value="NZ_SETE01000009.1"/>
</dbReference>
<keyword evidence="2" id="KW-1185">Reference proteome</keyword>
<comment type="caution">
    <text evidence="1">The sequence shown here is derived from an EMBL/GenBank/DDBJ whole genome shotgun (WGS) entry which is preliminary data.</text>
</comment>
<proteinExistence type="predicted"/>
<evidence type="ECO:0000313" key="2">
    <source>
        <dbReference type="Proteomes" id="UP000293952"/>
    </source>
</evidence>
<dbReference type="Proteomes" id="UP000293952">
    <property type="component" value="Unassembled WGS sequence"/>
</dbReference>
<gene>
    <name evidence="1" type="ORF">ERX46_16720</name>
</gene>
<name>A0A4Q4KEG8_9FLAO</name>
<accession>A0A4Q4KEG8</accession>